<keyword evidence="6" id="KW-0479">Metal-binding</keyword>
<feature type="transmembrane region" description="Helical" evidence="14">
    <location>
        <begin position="433"/>
        <end position="458"/>
    </location>
</feature>
<evidence type="ECO:0000256" key="12">
    <source>
        <dbReference type="SAM" id="Coils"/>
    </source>
</evidence>
<dbReference type="STRING" id="1810919.A0A3D8SJN0"/>
<dbReference type="GO" id="GO:0004497">
    <property type="term" value="F:monooxygenase activity"/>
    <property type="evidence" value="ECO:0007669"/>
    <property type="project" value="UniProtKB-KW"/>
</dbReference>
<dbReference type="GeneID" id="38113494"/>
<evidence type="ECO:0000256" key="9">
    <source>
        <dbReference type="ARBA" id="ARBA00023004"/>
    </source>
</evidence>
<dbReference type="Proteomes" id="UP000256690">
    <property type="component" value="Unassembled WGS sequence"/>
</dbReference>
<dbReference type="OrthoDB" id="1844152at2759"/>
<evidence type="ECO:0000256" key="1">
    <source>
        <dbReference type="ARBA" id="ARBA00001971"/>
    </source>
</evidence>
<dbReference type="GO" id="GO:0005506">
    <property type="term" value="F:iron ion binding"/>
    <property type="evidence" value="ECO:0007669"/>
    <property type="project" value="InterPro"/>
</dbReference>
<name>A0A3D8SJN0_9EURO</name>
<keyword evidence="12" id="KW-0175">Coiled coil</keyword>
<keyword evidence="4" id="KW-0349">Heme</keyword>
<reference evidence="16 17" key="1">
    <citation type="journal article" date="2018" name="IMA Fungus">
        <title>IMA Genome-F 9: Draft genome sequence of Annulohypoxylon stygium, Aspergillus mulundensis, Berkeleyomyces basicola (syn. Thielaviopsis basicola), Ceratocystis smalleyi, two Cercospora beticola strains, Coleophoma cylindrospora, Fusarium fracticaudum, Phialophora cf. hyalina, and Morchella septimelata.</title>
        <authorList>
            <person name="Wingfield B.D."/>
            <person name="Bills G.F."/>
            <person name="Dong Y."/>
            <person name="Huang W."/>
            <person name="Nel W.J."/>
            <person name="Swalarsk-Parry B.S."/>
            <person name="Vaghefi N."/>
            <person name="Wilken P.M."/>
            <person name="An Z."/>
            <person name="de Beer Z.W."/>
            <person name="De Vos L."/>
            <person name="Chen L."/>
            <person name="Duong T.A."/>
            <person name="Gao Y."/>
            <person name="Hammerbacher A."/>
            <person name="Kikkert J.R."/>
            <person name="Li Y."/>
            <person name="Li H."/>
            <person name="Li K."/>
            <person name="Li Q."/>
            <person name="Liu X."/>
            <person name="Ma X."/>
            <person name="Naidoo K."/>
            <person name="Pethybridge S.J."/>
            <person name="Sun J."/>
            <person name="Steenkamp E.T."/>
            <person name="van der Nest M.A."/>
            <person name="van Wyk S."/>
            <person name="Wingfield M.J."/>
            <person name="Xiong C."/>
            <person name="Yue Q."/>
            <person name="Zhang X."/>
        </authorList>
    </citation>
    <scope>NUCLEOTIDE SEQUENCE [LARGE SCALE GENOMIC DNA]</scope>
    <source>
        <strain evidence="16 17">DSM 5745</strain>
    </source>
</reference>
<keyword evidence="10" id="KW-0503">Monooxygenase</keyword>
<proteinExistence type="inferred from homology"/>
<evidence type="ECO:0000256" key="10">
    <source>
        <dbReference type="ARBA" id="ARBA00023033"/>
    </source>
</evidence>
<sequence length="678" mass="76290">MNRNQNQNQNQPPQTPIPPELAASRDDFELFRRLLRVARLLTADNSDNLLNQSTQRPASLASRFDPQSVPCDGSLVGLLHPALRGNITGSPGGRPTGGGSSHRDVQCDEDGYSPSVNNEGQEDDEEEDDYASSPRTLKRKRPSSPQNRTRRLRPRQPASPAPAQRQPPSGQEQEAEQEQEQDQGRPHAAVEKRYRAMVNAKIQHLHAAIPASNTFSLDPEEQGETSEKTPTKSVVLDRAIQYLSQLVSAYEQYENEGNALRARLWAETAVDDGSNPIPVICRCVSGGAPGTKWPFKSTPLPSVPKVFSDGQGAVWIPGLGARKELILPSTSIKWALGQPSRVLNHRAGLLDVDFPKYLLGDDFFLNDPWHAHLVKSELVPELDHVCEVMTVELEAAFNDSFGADTKDWREIDILDTMRKIVGRASCRFIVGELLWMLYVVLILYRGSSISILVLGPLIRRRAQARFDKLAAMIEAEYHACLDSLQPNQTSQPNDFFQMILRYAQRERPHELNLYAMTRRLFLANLGSIHRTAFLTTNVLLNIINSNTKHSTIAMLREEVAHVLTDDGLERTDMSSWNRPRTNKLFRAESVGRETMRRHSLDNRSAICKDLADGIVTGDRTPFPGARGYRSSDIPRRSMRVCTRMRSDSIRSGSRDRMKLLKRRRPMREPRGTHGRKQV</sequence>
<dbReference type="PANTHER" id="PTHR46206:SF1">
    <property type="entry name" value="P450, PUTATIVE (EUROFUNG)-RELATED"/>
    <property type="match status" value="1"/>
</dbReference>
<feature type="coiled-coil region" evidence="12">
    <location>
        <begin position="236"/>
        <end position="263"/>
    </location>
</feature>
<organism evidence="16 17">
    <name type="scientific">Aspergillus mulundensis</name>
    <dbReference type="NCBI Taxonomy" id="1810919"/>
    <lineage>
        <taxon>Eukaryota</taxon>
        <taxon>Fungi</taxon>
        <taxon>Dikarya</taxon>
        <taxon>Ascomycota</taxon>
        <taxon>Pezizomycotina</taxon>
        <taxon>Eurotiomycetes</taxon>
        <taxon>Eurotiomycetidae</taxon>
        <taxon>Eurotiales</taxon>
        <taxon>Aspergillaceae</taxon>
        <taxon>Aspergillus</taxon>
        <taxon>Aspergillus subgen. Nidulantes</taxon>
    </lineage>
</organism>
<evidence type="ECO:0000259" key="15">
    <source>
        <dbReference type="PROSITE" id="PS50888"/>
    </source>
</evidence>
<evidence type="ECO:0000313" key="17">
    <source>
        <dbReference type="Proteomes" id="UP000256690"/>
    </source>
</evidence>
<dbReference type="GO" id="GO:0016020">
    <property type="term" value="C:membrane"/>
    <property type="evidence" value="ECO:0007669"/>
    <property type="project" value="UniProtKB-SubCell"/>
</dbReference>
<feature type="compositionally biased region" description="Acidic residues" evidence="13">
    <location>
        <begin position="120"/>
        <end position="130"/>
    </location>
</feature>
<comment type="caution">
    <text evidence="16">The sequence shown here is derived from an EMBL/GenBank/DDBJ whole genome shotgun (WGS) entry which is preliminary data.</text>
</comment>
<evidence type="ECO:0000256" key="3">
    <source>
        <dbReference type="ARBA" id="ARBA00010617"/>
    </source>
</evidence>
<evidence type="ECO:0000256" key="6">
    <source>
        <dbReference type="ARBA" id="ARBA00022723"/>
    </source>
</evidence>
<feature type="region of interest" description="Disordered" evidence="13">
    <location>
        <begin position="1"/>
        <end position="24"/>
    </location>
</feature>
<feature type="compositionally biased region" description="Low complexity" evidence="13">
    <location>
        <begin position="155"/>
        <end position="172"/>
    </location>
</feature>
<dbReference type="GO" id="GO:0020037">
    <property type="term" value="F:heme binding"/>
    <property type="evidence" value="ECO:0007669"/>
    <property type="project" value="InterPro"/>
</dbReference>
<dbReference type="InterPro" id="IPR036638">
    <property type="entry name" value="HLH_DNA-bd_sf"/>
</dbReference>
<protein>
    <recommendedName>
        <fullName evidence="15">BHLH domain-containing protein</fullName>
    </recommendedName>
</protein>
<dbReference type="CDD" id="cd11395">
    <property type="entry name" value="bHLHzip_SREBP_like"/>
    <property type="match status" value="1"/>
</dbReference>
<feature type="region of interest" description="Disordered" evidence="13">
    <location>
        <begin position="645"/>
        <end position="678"/>
    </location>
</feature>
<feature type="compositionally biased region" description="Gly residues" evidence="13">
    <location>
        <begin position="90"/>
        <end position="100"/>
    </location>
</feature>
<dbReference type="Pfam" id="PF00010">
    <property type="entry name" value="HLH"/>
    <property type="match status" value="1"/>
</dbReference>
<dbReference type="GO" id="GO:0019748">
    <property type="term" value="P:secondary metabolic process"/>
    <property type="evidence" value="ECO:0007669"/>
    <property type="project" value="UniProtKB-ARBA"/>
</dbReference>
<comment type="cofactor">
    <cofactor evidence="1">
        <name>heme</name>
        <dbReference type="ChEBI" id="CHEBI:30413"/>
    </cofactor>
</comment>
<feature type="compositionally biased region" description="Basic residues" evidence="13">
    <location>
        <begin position="136"/>
        <end position="154"/>
    </location>
</feature>
<keyword evidence="8" id="KW-0560">Oxidoreductase</keyword>
<dbReference type="RefSeq" id="XP_026606006.1">
    <property type="nucleotide sequence ID" value="XM_026745140.1"/>
</dbReference>
<dbReference type="GO" id="GO:0016705">
    <property type="term" value="F:oxidoreductase activity, acting on paired donors, with incorporation or reduction of molecular oxygen"/>
    <property type="evidence" value="ECO:0007669"/>
    <property type="project" value="InterPro"/>
</dbReference>
<dbReference type="Gene3D" id="4.10.280.10">
    <property type="entry name" value="Helix-loop-helix DNA-binding domain"/>
    <property type="match status" value="1"/>
</dbReference>
<keyword evidence="7 14" id="KW-1133">Transmembrane helix</keyword>
<dbReference type="InterPro" id="IPR036396">
    <property type="entry name" value="Cyt_P450_sf"/>
</dbReference>
<dbReference type="SUPFAM" id="SSF48264">
    <property type="entry name" value="Cytochrome P450"/>
    <property type="match status" value="1"/>
</dbReference>
<evidence type="ECO:0000256" key="2">
    <source>
        <dbReference type="ARBA" id="ARBA00004370"/>
    </source>
</evidence>
<keyword evidence="5 14" id="KW-0812">Transmembrane</keyword>
<dbReference type="PANTHER" id="PTHR46206">
    <property type="entry name" value="CYTOCHROME P450"/>
    <property type="match status" value="1"/>
</dbReference>
<feature type="region of interest" description="Disordered" evidence="13">
    <location>
        <begin position="86"/>
        <end position="188"/>
    </location>
</feature>
<dbReference type="SUPFAM" id="SSF47459">
    <property type="entry name" value="HLH, helix-loop-helix DNA-binding domain"/>
    <property type="match status" value="1"/>
</dbReference>
<dbReference type="SMART" id="SM00353">
    <property type="entry name" value="HLH"/>
    <property type="match status" value="1"/>
</dbReference>
<dbReference type="Gene3D" id="1.10.630.10">
    <property type="entry name" value="Cytochrome P450"/>
    <property type="match status" value="1"/>
</dbReference>
<feature type="compositionally biased region" description="Low complexity" evidence="13">
    <location>
        <begin position="1"/>
        <end position="12"/>
    </location>
</feature>
<evidence type="ECO:0000256" key="8">
    <source>
        <dbReference type="ARBA" id="ARBA00023002"/>
    </source>
</evidence>
<evidence type="ECO:0000256" key="14">
    <source>
        <dbReference type="SAM" id="Phobius"/>
    </source>
</evidence>
<dbReference type="InterPro" id="IPR011598">
    <property type="entry name" value="bHLH_dom"/>
</dbReference>
<gene>
    <name evidence="16" type="ORF">DSM5745_03124</name>
</gene>
<evidence type="ECO:0000313" key="16">
    <source>
        <dbReference type="EMBL" id="RDW86482.1"/>
    </source>
</evidence>
<evidence type="ECO:0000256" key="11">
    <source>
        <dbReference type="ARBA" id="ARBA00023136"/>
    </source>
</evidence>
<dbReference type="AlphaFoldDB" id="A0A3D8SJN0"/>
<evidence type="ECO:0000256" key="7">
    <source>
        <dbReference type="ARBA" id="ARBA00022989"/>
    </source>
</evidence>
<keyword evidence="9" id="KW-0408">Iron</keyword>
<dbReference type="GO" id="GO:0046983">
    <property type="term" value="F:protein dimerization activity"/>
    <property type="evidence" value="ECO:0007669"/>
    <property type="project" value="InterPro"/>
</dbReference>
<keyword evidence="11 14" id="KW-0472">Membrane</keyword>
<feature type="domain" description="BHLH" evidence="15">
    <location>
        <begin position="182"/>
        <end position="246"/>
    </location>
</feature>
<dbReference type="PROSITE" id="PS50888">
    <property type="entry name" value="BHLH"/>
    <property type="match status" value="1"/>
</dbReference>
<feature type="compositionally biased region" description="Basic and acidic residues" evidence="13">
    <location>
        <begin position="645"/>
        <end position="658"/>
    </location>
</feature>
<keyword evidence="17" id="KW-1185">Reference proteome</keyword>
<comment type="similarity">
    <text evidence="3">Belongs to the cytochrome P450 family.</text>
</comment>
<evidence type="ECO:0000256" key="4">
    <source>
        <dbReference type="ARBA" id="ARBA00022617"/>
    </source>
</evidence>
<feature type="region of interest" description="Disordered" evidence="13">
    <location>
        <begin position="211"/>
        <end position="231"/>
    </location>
</feature>
<evidence type="ECO:0000256" key="5">
    <source>
        <dbReference type="ARBA" id="ARBA00022692"/>
    </source>
</evidence>
<accession>A0A3D8SJN0</accession>
<dbReference type="EMBL" id="PVWQ01000003">
    <property type="protein sequence ID" value="RDW86482.1"/>
    <property type="molecule type" value="Genomic_DNA"/>
</dbReference>
<comment type="subcellular location">
    <subcellularLocation>
        <location evidence="2">Membrane</location>
    </subcellularLocation>
</comment>
<evidence type="ECO:0000256" key="13">
    <source>
        <dbReference type="SAM" id="MobiDB-lite"/>
    </source>
</evidence>